<evidence type="ECO:0000313" key="3">
    <source>
        <dbReference type="Proteomes" id="UP000244248"/>
    </source>
</evidence>
<dbReference type="EMBL" id="QANS01000003">
    <property type="protein sequence ID" value="PTU31585.1"/>
    <property type="molecule type" value="Genomic_DNA"/>
</dbReference>
<dbReference type="Pfam" id="PF00561">
    <property type="entry name" value="Abhydrolase_1"/>
    <property type="match status" value="1"/>
</dbReference>
<proteinExistence type="predicted"/>
<dbReference type="InterPro" id="IPR050266">
    <property type="entry name" value="AB_hydrolase_sf"/>
</dbReference>
<dbReference type="Gene3D" id="3.40.50.1820">
    <property type="entry name" value="alpha/beta hydrolase"/>
    <property type="match status" value="1"/>
</dbReference>
<dbReference type="OrthoDB" id="334507at2"/>
<dbReference type="InterPro" id="IPR000073">
    <property type="entry name" value="AB_hydrolase_1"/>
</dbReference>
<reference evidence="2 3" key="1">
    <citation type="submission" date="2018-04" db="EMBL/GenBank/DDBJ databases">
        <title>Novel species isolated from glacier.</title>
        <authorList>
            <person name="Liu Q."/>
            <person name="Xin Y.-H."/>
        </authorList>
    </citation>
    <scope>NUCLEOTIDE SEQUENCE [LARGE SCALE GENOMIC DNA]</scope>
    <source>
        <strain evidence="2 3">GT1R17</strain>
    </source>
</reference>
<dbReference type="PRINTS" id="PR00111">
    <property type="entry name" value="ABHYDROLASE"/>
</dbReference>
<gene>
    <name evidence="2" type="ORF">CJD38_09670</name>
</gene>
<dbReference type="RefSeq" id="WP_107940130.1">
    <property type="nucleotide sequence ID" value="NZ_QANS01000003.1"/>
</dbReference>
<dbReference type="Proteomes" id="UP000244248">
    <property type="component" value="Unassembled WGS sequence"/>
</dbReference>
<evidence type="ECO:0000313" key="2">
    <source>
        <dbReference type="EMBL" id="PTU31585.1"/>
    </source>
</evidence>
<evidence type="ECO:0000259" key="1">
    <source>
        <dbReference type="Pfam" id="PF00561"/>
    </source>
</evidence>
<organism evidence="2 3">
    <name type="scientific">Stenotrophobium rhamnosiphilum</name>
    <dbReference type="NCBI Taxonomy" id="2029166"/>
    <lineage>
        <taxon>Bacteria</taxon>
        <taxon>Pseudomonadati</taxon>
        <taxon>Pseudomonadota</taxon>
        <taxon>Gammaproteobacteria</taxon>
        <taxon>Nevskiales</taxon>
        <taxon>Nevskiaceae</taxon>
        <taxon>Stenotrophobium</taxon>
    </lineage>
</organism>
<comment type="caution">
    <text evidence="2">The sequence shown here is derived from an EMBL/GenBank/DDBJ whole genome shotgun (WGS) entry which is preliminary data.</text>
</comment>
<protein>
    <recommendedName>
        <fullName evidence="1">AB hydrolase-1 domain-containing protein</fullName>
    </recommendedName>
</protein>
<feature type="domain" description="AB hydrolase-1" evidence="1">
    <location>
        <begin position="92"/>
        <end position="321"/>
    </location>
</feature>
<dbReference type="GO" id="GO:0016020">
    <property type="term" value="C:membrane"/>
    <property type="evidence" value="ECO:0007669"/>
    <property type="project" value="TreeGrafter"/>
</dbReference>
<dbReference type="PANTHER" id="PTHR43798:SF33">
    <property type="entry name" value="HYDROLASE, PUTATIVE (AFU_ORTHOLOGUE AFUA_2G14860)-RELATED"/>
    <property type="match status" value="1"/>
</dbReference>
<sequence>MPKVLAKASSALKKLTTFKAAQDAFLHEVGAVYLSKAETVDAEELRNWQPAGLAWPLMRDLQRRATGMRRHVTEVDGHKVVWMEGGNTKGEAVVLLHGFTSSKENWLLMAPFLLSRFHVYAPDLPGWGESQFIHDADYSMDAQVARVAEWAQKHVKAPAHVVGSSMGGAIAGLLAARHPQLVETLTLMNSAGVRGANASPFEKGLLEGKNGLIARTFADVMQLFESVVERNRMAITLALAPAMYGDFVNRRAVNLHLFSHLVGRTPSEKLPGIDAIKAPTLVLWGEQDRILDVSCADAIAAVLPHAEVKRLNRVGHLPMIEVPGVTARRLRGFWHRNAAAVPLAQAA</sequence>
<name>A0A2T5MG73_9GAMM</name>
<dbReference type="SUPFAM" id="SSF53474">
    <property type="entry name" value="alpha/beta-Hydrolases"/>
    <property type="match status" value="1"/>
</dbReference>
<dbReference type="InterPro" id="IPR029058">
    <property type="entry name" value="AB_hydrolase_fold"/>
</dbReference>
<dbReference type="AlphaFoldDB" id="A0A2T5MG73"/>
<accession>A0A2T5MG73</accession>
<keyword evidence="3" id="KW-1185">Reference proteome</keyword>
<dbReference type="PANTHER" id="PTHR43798">
    <property type="entry name" value="MONOACYLGLYCEROL LIPASE"/>
    <property type="match status" value="1"/>
</dbReference>